<dbReference type="Proteomes" id="UP000217199">
    <property type="component" value="Unassembled WGS sequence"/>
</dbReference>
<proteinExistence type="predicted"/>
<dbReference type="STRING" id="2282107.A0A286UN91"/>
<dbReference type="OrthoDB" id="1908178at2759"/>
<feature type="region of interest" description="Disordered" evidence="2">
    <location>
        <begin position="65"/>
        <end position="111"/>
    </location>
</feature>
<dbReference type="InterPro" id="IPR011990">
    <property type="entry name" value="TPR-like_helical_dom_sf"/>
</dbReference>
<feature type="repeat" description="PPR" evidence="1">
    <location>
        <begin position="477"/>
        <end position="511"/>
    </location>
</feature>
<dbReference type="InParanoid" id="A0A286UN91"/>
<dbReference type="EMBL" id="NBII01000003">
    <property type="protein sequence ID" value="PAV21087.1"/>
    <property type="molecule type" value="Genomic_DNA"/>
</dbReference>
<organism evidence="3 4">
    <name type="scientific">Pyrrhoderma noxium</name>
    <dbReference type="NCBI Taxonomy" id="2282107"/>
    <lineage>
        <taxon>Eukaryota</taxon>
        <taxon>Fungi</taxon>
        <taxon>Dikarya</taxon>
        <taxon>Basidiomycota</taxon>
        <taxon>Agaricomycotina</taxon>
        <taxon>Agaricomycetes</taxon>
        <taxon>Hymenochaetales</taxon>
        <taxon>Hymenochaetaceae</taxon>
        <taxon>Pyrrhoderma</taxon>
    </lineage>
</organism>
<dbReference type="PROSITE" id="PS51375">
    <property type="entry name" value="PPR"/>
    <property type="match status" value="1"/>
</dbReference>
<sequence>MLKASASGTVLLRLVHTNRRNALLHPCCPHVRRSNHSSSSRSIIHATPPTQQTQVLRRAAPDVITPLQNPENTPSYLYMGQNNRSGNPPEIRNTEKEESPYEQPKVLNPHIPRLSGESLRKVDVDGVVESVESGHAGPEEKLENMLLLERTVQGSLLEGNYLKKPNHVNFDWENLSTKKLRDIMSNRNSDVMEEAWEAYQRLVLLELEYVPDPTSNKGPPKFFNLRSLDHYAQHLIQHRKRTGRRSREGFLRLLSVLARLRRERGRNGYKPYLTTQEWSALIHNAGTGTKTIPLEAYYASVDVFNDMMRCHAEAIEQGDHDLAELTGPNIVTYTTLLNIAYLTRRQSAINHAKELLKSSTKDYNRITFLCSMRHRFRQEGLIGSRSVFLDLERHGMEVDIDAVNAYLYCAALGRQLSVVKSIYNALRENLFAIIDKDDVPCNSEHTSSEADADSKEESTITKISVGGIKFPSTLVPDETTYNFVAQTFAYHGDFNTALEVFTDMLTTERRPPDYGYFQPSYIVFRAMFLGFAKFGTGYRKMSPESQKATVKERSWTWENLEIVLAEFFNAEAPSYRLNERVAWWIMESVRKTTNDEQKLCEIWRKLNSRFRIGKIGRMEILDKKYGPIHQTKSWRSTRDEFF</sequence>
<dbReference type="AlphaFoldDB" id="A0A286UN91"/>
<evidence type="ECO:0000256" key="2">
    <source>
        <dbReference type="SAM" id="MobiDB-lite"/>
    </source>
</evidence>
<evidence type="ECO:0000313" key="4">
    <source>
        <dbReference type="Proteomes" id="UP000217199"/>
    </source>
</evidence>
<reference evidence="3 4" key="1">
    <citation type="journal article" date="2017" name="Mol. Ecol.">
        <title>Comparative and population genomic landscape of Phellinus noxius: A hypervariable fungus causing root rot in trees.</title>
        <authorList>
            <person name="Chung C.L."/>
            <person name="Lee T.J."/>
            <person name="Akiba M."/>
            <person name="Lee H.H."/>
            <person name="Kuo T.H."/>
            <person name="Liu D."/>
            <person name="Ke H.M."/>
            <person name="Yokoi T."/>
            <person name="Roa M.B."/>
            <person name="Lu M.J."/>
            <person name="Chang Y.Y."/>
            <person name="Ann P.J."/>
            <person name="Tsai J.N."/>
            <person name="Chen C.Y."/>
            <person name="Tzean S.S."/>
            <person name="Ota Y."/>
            <person name="Hattori T."/>
            <person name="Sahashi N."/>
            <person name="Liou R.F."/>
            <person name="Kikuchi T."/>
            <person name="Tsai I.J."/>
        </authorList>
    </citation>
    <scope>NUCLEOTIDE SEQUENCE [LARGE SCALE GENOMIC DNA]</scope>
    <source>
        <strain evidence="3 4">FFPRI411160</strain>
    </source>
</reference>
<evidence type="ECO:0000313" key="3">
    <source>
        <dbReference type="EMBL" id="PAV21087.1"/>
    </source>
</evidence>
<dbReference type="InterPro" id="IPR002885">
    <property type="entry name" value="PPR_rpt"/>
</dbReference>
<name>A0A286UN91_9AGAM</name>
<accession>A0A286UN91</accession>
<feature type="compositionally biased region" description="Polar residues" evidence="2">
    <location>
        <begin position="66"/>
        <end position="86"/>
    </location>
</feature>
<comment type="caution">
    <text evidence="3">The sequence shown here is derived from an EMBL/GenBank/DDBJ whole genome shotgun (WGS) entry which is preliminary data.</text>
</comment>
<evidence type="ECO:0000256" key="1">
    <source>
        <dbReference type="PROSITE-ProRule" id="PRU00708"/>
    </source>
</evidence>
<dbReference type="Gene3D" id="1.25.40.10">
    <property type="entry name" value="Tetratricopeptide repeat domain"/>
    <property type="match status" value="1"/>
</dbReference>
<gene>
    <name evidence="3" type="ORF">PNOK_0371400</name>
</gene>
<protein>
    <submittedName>
        <fullName evidence="3">Pentatricopeptide repeat-containing</fullName>
    </submittedName>
</protein>
<keyword evidence="4" id="KW-1185">Reference proteome</keyword>